<comment type="subcellular location">
    <subcellularLocation>
        <location evidence="2">Membrane</location>
    </subcellularLocation>
</comment>
<feature type="transmembrane region" description="Helical" evidence="11">
    <location>
        <begin position="171"/>
        <end position="193"/>
    </location>
</feature>
<keyword evidence="5" id="KW-0808">Transferase</keyword>
<feature type="transmembrane region" description="Helical" evidence="11">
    <location>
        <begin position="12"/>
        <end position="31"/>
    </location>
</feature>
<dbReference type="CDD" id="cd00082">
    <property type="entry name" value="HisKA"/>
    <property type="match status" value="1"/>
</dbReference>
<evidence type="ECO:0000256" key="8">
    <source>
        <dbReference type="ARBA" id="ARBA00022989"/>
    </source>
</evidence>
<evidence type="ECO:0000256" key="9">
    <source>
        <dbReference type="ARBA" id="ARBA00023012"/>
    </source>
</evidence>
<evidence type="ECO:0000256" key="2">
    <source>
        <dbReference type="ARBA" id="ARBA00004370"/>
    </source>
</evidence>
<gene>
    <name evidence="14" type="ORF">H0484_03240</name>
</gene>
<name>A0ABS8C9R3_9BURK</name>
<comment type="caution">
    <text evidence="14">The sequence shown here is derived from an EMBL/GenBank/DDBJ whole genome shotgun (WGS) entry which is preliminary data.</text>
</comment>
<dbReference type="InterPro" id="IPR036890">
    <property type="entry name" value="HATPase_C_sf"/>
</dbReference>
<evidence type="ECO:0000256" key="7">
    <source>
        <dbReference type="ARBA" id="ARBA00022777"/>
    </source>
</evidence>
<reference evidence="14 15" key="1">
    <citation type="submission" date="2020-07" db="EMBL/GenBank/DDBJ databases">
        <title>Pusillimonas sp. nov., isolated from poultry manure in Taiwan.</title>
        <authorList>
            <person name="Lin S.-Y."/>
            <person name="Tang Y.-S."/>
            <person name="Young C.-C."/>
        </authorList>
    </citation>
    <scope>NUCLEOTIDE SEQUENCE [LARGE SCALE GENOMIC DNA]</scope>
    <source>
        <strain evidence="14 15">CC-YST705</strain>
    </source>
</reference>
<keyword evidence="6 11" id="KW-0812">Transmembrane</keyword>
<dbReference type="Pfam" id="PF02518">
    <property type="entry name" value="HATPase_c"/>
    <property type="match status" value="1"/>
</dbReference>
<dbReference type="SUPFAM" id="SSF55874">
    <property type="entry name" value="ATPase domain of HSP90 chaperone/DNA topoisomerase II/histidine kinase"/>
    <property type="match status" value="1"/>
</dbReference>
<evidence type="ECO:0000256" key="1">
    <source>
        <dbReference type="ARBA" id="ARBA00000085"/>
    </source>
</evidence>
<dbReference type="InterPro" id="IPR005467">
    <property type="entry name" value="His_kinase_dom"/>
</dbReference>
<evidence type="ECO:0000256" key="4">
    <source>
        <dbReference type="ARBA" id="ARBA00022553"/>
    </source>
</evidence>
<evidence type="ECO:0000256" key="11">
    <source>
        <dbReference type="SAM" id="Phobius"/>
    </source>
</evidence>
<evidence type="ECO:0000256" key="3">
    <source>
        <dbReference type="ARBA" id="ARBA00012438"/>
    </source>
</evidence>
<keyword evidence="8 11" id="KW-1133">Transmembrane helix</keyword>
<sequence length="466" mass="51094">MESPRFGVTSKLFLAILATCIIVTIAMGMAVRFSFERGFRHYTDERETRRAEAITAILADYYREAGDWDELRHQTRRWWRLLRSIPDTGAHQGERPPNPMPVVPPSYALLDARGNTIVNAGPGPGSVPRGSQRHAIEVDGSVVGWLAVPPRPSAISVIDERFAAQQLKATWLISALSVVIAAIVSVLLARSLIAPLRRLGRATHRLAGGDYATRVAANSRDELGQLARDFNHLALTLESNERMRRDMVADISHELRTPLAILQGELEAMQDGVRALTPASLSSLQTEVATLKKLIDDLYELSLADVGAMHYRMTSVDAGTLLEAVCASYRERMAAGGLTLHTQISPHTPPIHGDPQRLTQLFNNLLENSLRYTDPQGQTWVRLHVQGNELEIVVEDSAPGVPNELLPRLFERMFRVDPSRSRESGGSGLGLALAARIVEAHGGNIQALASPLGGVRILMHFPLLAA</sequence>
<dbReference type="Gene3D" id="1.10.287.130">
    <property type="match status" value="1"/>
</dbReference>
<dbReference type="PANTHER" id="PTHR45436:SF5">
    <property type="entry name" value="SENSOR HISTIDINE KINASE TRCS"/>
    <property type="match status" value="1"/>
</dbReference>
<dbReference type="SMART" id="SM00388">
    <property type="entry name" value="HisKA"/>
    <property type="match status" value="1"/>
</dbReference>
<dbReference type="Gene3D" id="3.30.565.10">
    <property type="entry name" value="Histidine kinase-like ATPase, C-terminal domain"/>
    <property type="match status" value="1"/>
</dbReference>
<dbReference type="InterPro" id="IPR003594">
    <property type="entry name" value="HATPase_dom"/>
</dbReference>
<evidence type="ECO:0000256" key="6">
    <source>
        <dbReference type="ARBA" id="ARBA00022692"/>
    </source>
</evidence>
<dbReference type="CDD" id="cd06225">
    <property type="entry name" value="HAMP"/>
    <property type="match status" value="1"/>
</dbReference>
<dbReference type="PRINTS" id="PR00344">
    <property type="entry name" value="BCTRLSENSOR"/>
</dbReference>
<dbReference type="SUPFAM" id="SSF158472">
    <property type="entry name" value="HAMP domain-like"/>
    <property type="match status" value="1"/>
</dbReference>
<feature type="domain" description="Histidine kinase" evidence="12">
    <location>
        <begin position="250"/>
        <end position="465"/>
    </location>
</feature>
<evidence type="ECO:0000259" key="13">
    <source>
        <dbReference type="PROSITE" id="PS50885"/>
    </source>
</evidence>
<dbReference type="Gene3D" id="6.10.340.10">
    <property type="match status" value="1"/>
</dbReference>
<protein>
    <recommendedName>
        <fullName evidence="3">histidine kinase</fullName>
        <ecNumber evidence="3">2.7.13.3</ecNumber>
    </recommendedName>
</protein>
<evidence type="ECO:0000256" key="5">
    <source>
        <dbReference type="ARBA" id="ARBA00022679"/>
    </source>
</evidence>
<evidence type="ECO:0000313" key="14">
    <source>
        <dbReference type="EMBL" id="MCB5362770.1"/>
    </source>
</evidence>
<dbReference type="InterPro" id="IPR003661">
    <property type="entry name" value="HisK_dim/P_dom"/>
</dbReference>
<keyword evidence="9" id="KW-0902">Two-component regulatory system</keyword>
<keyword evidence="7" id="KW-0418">Kinase</keyword>
<dbReference type="PROSITE" id="PS50885">
    <property type="entry name" value="HAMP"/>
    <property type="match status" value="1"/>
</dbReference>
<dbReference type="PROSITE" id="PS50109">
    <property type="entry name" value="HIS_KIN"/>
    <property type="match status" value="1"/>
</dbReference>
<keyword evidence="10 11" id="KW-0472">Membrane</keyword>
<feature type="domain" description="HAMP" evidence="13">
    <location>
        <begin position="190"/>
        <end position="242"/>
    </location>
</feature>
<dbReference type="SUPFAM" id="SSF47384">
    <property type="entry name" value="Homodimeric domain of signal transducing histidine kinase"/>
    <property type="match status" value="1"/>
</dbReference>
<dbReference type="EC" id="2.7.13.3" evidence="3"/>
<dbReference type="InterPro" id="IPR050428">
    <property type="entry name" value="TCS_sensor_his_kinase"/>
</dbReference>
<organism evidence="14 15">
    <name type="scientific">Mesopusillimonas faecipullorum</name>
    <dbReference type="NCBI Taxonomy" id="2755040"/>
    <lineage>
        <taxon>Bacteria</taxon>
        <taxon>Pseudomonadati</taxon>
        <taxon>Pseudomonadota</taxon>
        <taxon>Betaproteobacteria</taxon>
        <taxon>Burkholderiales</taxon>
        <taxon>Alcaligenaceae</taxon>
        <taxon>Mesopusillimonas</taxon>
    </lineage>
</organism>
<keyword evidence="4" id="KW-0597">Phosphoprotein</keyword>
<evidence type="ECO:0000313" key="15">
    <source>
        <dbReference type="Proteomes" id="UP000776983"/>
    </source>
</evidence>
<dbReference type="RefSeq" id="WP_226952993.1">
    <property type="nucleotide sequence ID" value="NZ_JACDXW010000001.1"/>
</dbReference>
<dbReference type="SMART" id="SM00304">
    <property type="entry name" value="HAMP"/>
    <property type="match status" value="1"/>
</dbReference>
<dbReference type="SMART" id="SM00387">
    <property type="entry name" value="HATPase_c"/>
    <property type="match status" value="1"/>
</dbReference>
<proteinExistence type="predicted"/>
<dbReference type="Pfam" id="PF00672">
    <property type="entry name" value="HAMP"/>
    <property type="match status" value="1"/>
</dbReference>
<evidence type="ECO:0000256" key="10">
    <source>
        <dbReference type="ARBA" id="ARBA00023136"/>
    </source>
</evidence>
<accession>A0ABS8C9R3</accession>
<dbReference type="InterPro" id="IPR036097">
    <property type="entry name" value="HisK_dim/P_sf"/>
</dbReference>
<comment type="catalytic activity">
    <reaction evidence="1">
        <text>ATP + protein L-histidine = ADP + protein N-phospho-L-histidine.</text>
        <dbReference type="EC" id="2.7.13.3"/>
    </reaction>
</comment>
<dbReference type="InterPro" id="IPR004358">
    <property type="entry name" value="Sig_transdc_His_kin-like_C"/>
</dbReference>
<keyword evidence="15" id="KW-1185">Reference proteome</keyword>
<dbReference type="InterPro" id="IPR003660">
    <property type="entry name" value="HAMP_dom"/>
</dbReference>
<dbReference type="EMBL" id="JACDXW010000001">
    <property type="protein sequence ID" value="MCB5362770.1"/>
    <property type="molecule type" value="Genomic_DNA"/>
</dbReference>
<evidence type="ECO:0000259" key="12">
    <source>
        <dbReference type="PROSITE" id="PS50109"/>
    </source>
</evidence>
<dbReference type="Pfam" id="PF00512">
    <property type="entry name" value="HisKA"/>
    <property type="match status" value="1"/>
</dbReference>
<dbReference type="Proteomes" id="UP000776983">
    <property type="component" value="Unassembled WGS sequence"/>
</dbReference>
<dbReference type="PANTHER" id="PTHR45436">
    <property type="entry name" value="SENSOR HISTIDINE KINASE YKOH"/>
    <property type="match status" value="1"/>
</dbReference>